<evidence type="ECO:0000313" key="2">
    <source>
        <dbReference type="EMBL" id="KAG2328751.1"/>
    </source>
</evidence>
<feature type="region of interest" description="Disordered" evidence="1">
    <location>
        <begin position="26"/>
        <end position="68"/>
    </location>
</feature>
<name>A0A8X7WFX6_BRACI</name>
<sequence length="177" mass="19953">MRDGDYSIGSWASNYQYESFEVETATPTYITQPEEVSSIDTAPTQSTDRPEQPSTDSVPVPSTDTCIKPSQVTNSNVLDFGNLIPDEFGIFRDSQGFARSMDGRTLNISREDIADVLQSDRNGRVRVYQTNTGRSTTRSSRRFRWNHSESTWCLVVVQVQPEPVENAVVETVQWMNS</sequence>
<dbReference type="AlphaFoldDB" id="A0A8X7WFX6"/>
<reference evidence="2 3" key="1">
    <citation type="submission" date="2020-02" db="EMBL/GenBank/DDBJ databases">
        <authorList>
            <person name="Ma Q."/>
            <person name="Huang Y."/>
            <person name="Song X."/>
            <person name="Pei D."/>
        </authorList>
    </citation>
    <scope>NUCLEOTIDE SEQUENCE [LARGE SCALE GENOMIC DNA]</scope>
    <source>
        <strain evidence="2">Sxm20200214</strain>
        <tissue evidence="2">Leaf</tissue>
    </source>
</reference>
<evidence type="ECO:0000256" key="1">
    <source>
        <dbReference type="SAM" id="MobiDB-lite"/>
    </source>
</evidence>
<keyword evidence="3" id="KW-1185">Reference proteome</keyword>
<proteinExistence type="predicted"/>
<evidence type="ECO:0000313" key="3">
    <source>
        <dbReference type="Proteomes" id="UP000886595"/>
    </source>
</evidence>
<organism evidence="2 3">
    <name type="scientific">Brassica carinata</name>
    <name type="common">Ethiopian mustard</name>
    <name type="synonym">Abyssinian cabbage</name>
    <dbReference type="NCBI Taxonomy" id="52824"/>
    <lineage>
        <taxon>Eukaryota</taxon>
        <taxon>Viridiplantae</taxon>
        <taxon>Streptophyta</taxon>
        <taxon>Embryophyta</taxon>
        <taxon>Tracheophyta</taxon>
        <taxon>Spermatophyta</taxon>
        <taxon>Magnoliopsida</taxon>
        <taxon>eudicotyledons</taxon>
        <taxon>Gunneridae</taxon>
        <taxon>Pentapetalae</taxon>
        <taxon>rosids</taxon>
        <taxon>malvids</taxon>
        <taxon>Brassicales</taxon>
        <taxon>Brassicaceae</taxon>
        <taxon>Brassiceae</taxon>
        <taxon>Brassica</taxon>
    </lineage>
</organism>
<accession>A0A8X7WFX6</accession>
<protein>
    <submittedName>
        <fullName evidence="2">Uncharacterized protein</fullName>
    </submittedName>
</protein>
<comment type="caution">
    <text evidence="2">The sequence shown here is derived from an EMBL/GenBank/DDBJ whole genome shotgun (WGS) entry which is preliminary data.</text>
</comment>
<gene>
    <name evidence="2" type="ORF">Bca52824_011479</name>
</gene>
<dbReference type="Proteomes" id="UP000886595">
    <property type="component" value="Unassembled WGS sequence"/>
</dbReference>
<dbReference type="EMBL" id="JAAMPC010000002">
    <property type="protein sequence ID" value="KAG2328751.1"/>
    <property type="molecule type" value="Genomic_DNA"/>
</dbReference>